<evidence type="ECO:0008006" key="11">
    <source>
        <dbReference type="Google" id="ProtNLM"/>
    </source>
</evidence>
<comment type="caution">
    <text evidence="9">The sequence shown here is derived from an EMBL/GenBank/DDBJ whole genome shotgun (WGS) entry which is preliminary data.</text>
</comment>
<dbReference type="EMBL" id="BLXU01000005">
    <property type="protein sequence ID" value="GFO51791.1"/>
    <property type="molecule type" value="Genomic_DNA"/>
</dbReference>
<keyword evidence="3" id="KW-0813">Transport</keyword>
<keyword evidence="4" id="KW-1003">Cell membrane</keyword>
<proteinExistence type="inferred from homology"/>
<comment type="similarity">
    <text evidence="2">Belongs to the autoinducer-2 exporter (AI-2E) (TC 2.A.86) family.</text>
</comment>
<dbReference type="Pfam" id="PF01594">
    <property type="entry name" value="AI-2E_transport"/>
    <property type="match status" value="1"/>
</dbReference>
<organism evidence="9 10">
    <name type="scientific">Lactococcus garvieae</name>
    <dbReference type="NCBI Taxonomy" id="1363"/>
    <lineage>
        <taxon>Bacteria</taxon>
        <taxon>Bacillati</taxon>
        <taxon>Bacillota</taxon>
        <taxon>Bacilli</taxon>
        <taxon>Lactobacillales</taxon>
        <taxon>Streptococcaceae</taxon>
        <taxon>Lactococcus</taxon>
    </lineage>
</organism>
<evidence type="ECO:0000256" key="2">
    <source>
        <dbReference type="ARBA" id="ARBA00009773"/>
    </source>
</evidence>
<evidence type="ECO:0000256" key="3">
    <source>
        <dbReference type="ARBA" id="ARBA00022448"/>
    </source>
</evidence>
<keyword evidence="6 8" id="KW-1133">Transmembrane helix</keyword>
<keyword evidence="7 8" id="KW-0472">Membrane</keyword>
<evidence type="ECO:0000256" key="6">
    <source>
        <dbReference type="ARBA" id="ARBA00022989"/>
    </source>
</evidence>
<dbReference type="GO" id="GO:0055085">
    <property type="term" value="P:transmembrane transport"/>
    <property type="evidence" value="ECO:0007669"/>
    <property type="project" value="TreeGrafter"/>
</dbReference>
<dbReference type="InterPro" id="IPR002549">
    <property type="entry name" value="AI-2E-like"/>
</dbReference>
<protein>
    <recommendedName>
        <fullName evidence="11">AI-2 transport protein TqsA</fullName>
    </recommendedName>
</protein>
<feature type="transmembrane region" description="Helical" evidence="8">
    <location>
        <begin position="31"/>
        <end position="64"/>
    </location>
</feature>
<keyword evidence="5 8" id="KW-0812">Transmembrane</keyword>
<evidence type="ECO:0000256" key="8">
    <source>
        <dbReference type="SAM" id="Phobius"/>
    </source>
</evidence>
<dbReference type="PANTHER" id="PTHR21716">
    <property type="entry name" value="TRANSMEMBRANE PROTEIN"/>
    <property type="match status" value="1"/>
</dbReference>
<evidence type="ECO:0000313" key="10">
    <source>
        <dbReference type="Proteomes" id="UP000504756"/>
    </source>
</evidence>
<accession>A0A6L2ZVT9</accession>
<evidence type="ECO:0000256" key="4">
    <source>
        <dbReference type="ARBA" id="ARBA00022475"/>
    </source>
</evidence>
<dbReference type="Proteomes" id="UP000504756">
    <property type="component" value="Unassembled WGS sequence"/>
</dbReference>
<comment type="subcellular location">
    <subcellularLocation>
        <location evidence="1">Cell membrane</location>
        <topology evidence="1">Multi-pass membrane protein</topology>
    </subcellularLocation>
</comment>
<dbReference type="PANTHER" id="PTHR21716:SF53">
    <property type="entry name" value="PERMEASE PERM-RELATED"/>
    <property type="match status" value="1"/>
</dbReference>
<name>A0A6L2ZVT9_9LACT</name>
<gene>
    <name evidence="9" type="ORF">ikelab_10660</name>
</gene>
<evidence type="ECO:0000256" key="5">
    <source>
        <dbReference type="ARBA" id="ARBA00022692"/>
    </source>
</evidence>
<sequence>MLTIIMLIILQQIDGNIIGPKLMSGALNVNPIIVIISISIGGAYFGILGMFVAVPVAALLKIIFMEYLEAKENKLSLAPHEI</sequence>
<evidence type="ECO:0000313" key="9">
    <source>
        <dbReference type="EMBL" id="GFO51791.1"/>
    </source>
</evidence>
<reference evidence="9 10" key="1">
    <citation type="submission" date="2020-06" db="EMBL/GenBank/DDBJ databases">
        <title>Draft genome sequence of Lactic acid bacteria from Okinawan-style tofu.</title>
        <authorList>
            <person name="Takara I."/>
            <person name="Ikematsu S."/>
        </authorList>
    </citation>
    <scope>NUCLEOTIDE SEQUENCE [LARGE SCALE GENOMIC DNA]</scope>
    <source>
        <strain evidence="10">lg38</strain>
    </source>
</reference>
<dbReference type="GO" id="GO:0005886">
    <property type="term" value="C:plasma membrane"/>
    <property type="evidence" value="ECO:0007669"/>
    <property type="project" value="UniProtKB-SubCell"/>
</dbReference>
<evidence type="ECO:0000256" key="7">
    <source>
        <dbReference type="ARBA" id="ARBA00023136"/>
    </source>
</evidence>
<evidence type="ECO:0000256" key="1">
    <source>
        <dbReference type="ARBA" id="ARBA00004651"/>
    </source>
</evidence>
<dbReference type="AlphaFoldDB" id="A0A6L2ZVT9"/>